<reference evidence="1" key="1">
    <citation type="submission" date="2020-12" db="EMBL/GenBank/DDBJ databases">
        <authorList>
            <person name="Huq M.A."/>
        </authorList>
    </citation>
    <scope>NUCLEOTIDE SEQUENCE</scope>
    <source>
        <strain evidence="1">MAHUQ-46</strain>
    </source>
</reference>
<organism evidence="1 2">
    <name type="scientific">Paenibacillus roseus</name>
    <dbReference type="NCBI Taxonomy" id="2798579"/>
    <lineage>
        <taxon>Bacteria</taxon>
        <taxon>Bacillati</taxon>
        <taxon>Bacillota</taxon>
        <taxon>Bacilli</taxon>
        <taxon>Bacillales</taxon>
        <taxon>Paenibacillaceae</taxon>
        <taxon>Paenibacillus</taxon>
    </lineage>
</organism>
<dbReference type="EMBL" id="JAELUP010000065">
    <property type="protein sequence ID" value="MBJ6362106.1"/>
    <property type="molecule type" value="Genomic_DNA"/>
</dbReference>
<accession>A0A934J7E6</accession>
<proteinExistence type="predicted"/>
<name>A0A934J7E6_9BACL</name>
<gene>
    <name evidence="1" type="ORF">JFN88_12595</name>
</gene>
<dbReference type="AlphaFoldDB" id="A0A934J7E6"/>
<dbReference type="Pfam" id="PF02924">
    <property type="entry name" value="HDPD"/>
    <property type="match status" value="1"/>
</dbReference>
<dbReference type="RefSeq" id="WP_199019649.1">
    <property type="nucleotide sequence ID" value="NZ_JAELUP010000065.1"/>
</dbReference>
<keyword evidence="2" id="KW-1185">Reference proteome</keyword>
<protein>
    <submittedName>
        <fullName evidence="1">Head decoration protein</fullName>
    </submittedName>
</protein>
<comment type="caution">
    <text evidence="1">The sequence shown here is derived from an EMBL/GenBank/DDBJ whole genome shotgun (WGS) entry which is preliminary data.</text>
</comment>
<evidence type="ECO:0000313" key="2">
    <source>
        <dbReference type="Proteomes" id="UP000640274"/>
    </source>
</evidence>
<dbReference type="Proteomes" id="UP000640274">
    <property type="component" value="Unassembled WGS sequence"/>
</dbReference>
<sequence length="127" mass="13579">MGVIKTDFSSFEDHSFFGGTEVSALTTSVTLAANQGVLYRGALLGKLTEGGTYKLVDSSASDGSKVASVVLAVPKVDTSTDDLTVLAYKTGVYNYDALYVAAGDTVEDHEEELRRVNIHFKTDYKGV</sequence>
<evidence type="ECO:0000313" key="1">
    <source>
        <dbReference type="EMBL" id="MBJ6362106.1"/>
    </source>
</evidence>
<dbReference type="InterPro" id="IPR004195">
    <property type="entry name" value="Head_decoration_D"/>
</dbReference>
<dbReference type="Gene3D" id="2.40.300.10">
    <property type="entry name" value="Head decoration protein D"/>
    <property type="match status" value="1"/>
</dbReference>